<reference evidence="12 13" key="1">
    <citation type="journal article" date="2007" name="Int. J. Syst. Evol. Microbiol.">
        <title>Paenibacillus ginsengarvi sp. nov., isolated from soil from ginseng cultivation.</title>
        <authorList>
            <person name="Yoon M.H."/>
            <person name="Ten L.N."/>
            <person name="Im W.T."/>
        </authorList>
    </citation>
    <scope>NUCLEOTIDE SEQUENCE [LARGE SCALE GENOMIC DNA]</scope>
    <source>
        <strain evidence="12 13">KCTC 13059</strain>
    </source>
</reference>
<feature type="active site" description="Acyl-ester intermediate" evidence="7">
    <location>
        <position position="101"/>
    </location>
</feature>
<dbReference type="InterPro" id="IPR012338">
    <property type="entry name" value="Beta-lactam/transpept-like"/>
</dbReference>
<evidence type="ECO:0000256" key="1">
    <source>
        <dbReference type="ARBA" id="ARBA00007164"/>
    </source>
</evidence>
<dbReference type="InterPro" id="IPR018044">
    <property type="entry name" value="Peptidase_S11"/>
</dbReference>
<feature type="domain" description="Peptidase S11 D-alanyl-D-alanine carboxypeptidase A N-terminal" evidence="11">
    <location>
        <begin position="71"/>
        <end position="316"/>
    </location>
</feature>
<accession>A0A3B0CMB4</accession>
<dbReference type="AlphaFoldDB" id="A0A3B0CMB4"/>
<dbReference type="Proteomes" id="UP000282311">
    <property type="component" value="Unassembled WGS sequence"/>
</dbReference>
<keyword evidence="5" id="KW-0573">Peptidoglycan synthesis</keyword>
<dbReference type="PRINTS" id="PR00725">
    <property type="entry name" value="DADACBPTASE1"/>
</dbReference>
<feature type="active site" evidence="7">
    <location>
        <position position="158"/>
    </location>
</feature>
<dbReference type="InterPro" id="IPR001967">
    <property type="entry name" value="Peptidase_S11_N"/>
</dbReference>
<dbReference type="PANTHER" id="PTHR21581">
    <property type="entry name" value="D-ALANYL-D-ALANINE CARBOXYPEPTIDASE"/>
    <property type="match status" value="1"/>
</dbReference>
<evidence type="ECO:0000256" key="7">
    <source>
        <dbReference type="PIRSR" id="PIRSR618044-1"/>
    </source>
</evidence>
<dbReference type="Gene3D" id="3.40.710.10">
    <property type="entry name" value="DD-peptidase/beta-lactamase superfamily"/>
    <property type="match status" value="1"/>
</dbReference>
<evidence type="ECO:0000256" key="9">
    <source>
        <dbReference type="RuleBase" id="RU004016"/>
    </source>
</evidence>
<keyword evidence="2" id="KW-0732">Signal</keyword>
<dbReference type="EMBL" id="RBAH01000004">
    <property type="protein sequence ID" value="RKN85527.1"/>
    <property type="molecule type" value="Genomic_DNA"/>
</dbReference>
<dbReference type="Pfam" id="PF00768">
    <property type="entry name" value="Peptidase_S11"/>
    <property type="match status" value="1"/>
</dbReference>
<keyword evidence="12" id="KW-0121">Carboxypeptidase</keyword>
<dbReference type="GO" id="GO:0071555">
    <property type="term" value="P:cell wall organization"/>
    <property type="evidence" value="ECO:0007669"/>
    <property type="project" value="UniProtKB-KW"/>
</dbReference>
<evidence type="ECO:0000256" key="6">
    <source>
        <dbReference type="ARBA" id="ARBA00023316"/>
    </source>
</evidence>
<evidence type="ECO:0000256" key="5">
    <source>
        <dbReference type="ARBA" id="ARBA00022984"/>
    </source>
</evidence>
<evidence type="ECO:0000313" key="13">
    <source>
        <dbReference type="Proteomes" id="UP000282311"/>
    </source>
</evidence>
<keyword evidence="10" id="KW-0472">Membrane</keyword>
<evidence type="ECO:0000256" key="2">
    <source>
        <dbReference type="ARBA" id="ARBA00022729"/>
    </source>
</evidence>
<keyword evidence="13" id="KW-1185">Reference proteome</keyword>
<keyword evidence="12" id="KW-0645">Protease</keyword>
<gene>
    <name evidence="12" type="ORF">D7M11_07520</name>
</gene>
<proteinExistence type="inferred from homology"/>
<keyword evidence="10" id="KW-0812">Transmembrane</keyword>
<feature type="binding site" evidence="8">
    <location>
        <position position="288"/>
    </location>
    <ligand>
        <name>substrate</name>
    </ligand>
</feature>
<comment type="caution">
    <text evidence="12">The sequence shown here is derived from an EMBL/GenBank/DDBJ whole genome shotgun (WGS) entry which is preliminary data.</text>
</comment>
<evidence type="ECO:0000256" key="8">
    <source>
        <dbReference type="PIRSR" id="PIRSR618044-2"/>
    </source>
</evidence>
<dbReference type="GO" id="GO:0008360">
    <property type="term" value="P:regulation of cell shape"/>
    <property type="evidence" value="ECO:0007669"/>
    <property type="project" value="UniProtKB-KW"/>
</dbReference>
<dbReference type="GO" id="GO:0006508">
    <property type="term" value="P:proteolysis"/>
    <property type="evidence" value="ECO:0007669"/>
    <property type="project" value="InterPro"/>
</dbReference>
<feature type="transmembrane region" description="Helical" evidence="10">
    <location>
        <begin position="30"/>
        <end position="48"/>
    </location>
</feature>
<evidence type="ECO:0000256" key="3">
    <source>
        <dbReference type="ARBA" id="ARBA00022801"/>
    </source>
</evidence>
<protein>
    <submittedName>
        <fullName evidence="12">D-alanyl-D-alanine carboxypeptidase</fullName>
    </submittedName>
</protein>
<sequence length="344" mass="36008">MVSSLSVKCCPLHWEPLCTQERIGKMNRKLLVLLGIALLLLLAMNTSGGKIVSAVRSLVGYAADGIMPGPGLQAEQALVLDASTGRVLFAKNERLRAYPASTTKILTALIALEKGKPDDIVTIGSEANPEDPEESRAGIRPGQQIKLYDLIEAALLPSGNDAARSLAVHIGRKAAGTPGLDAAEAQKQFAKLMNERAKKAGATDSHFVNASGLHDPKHYTTAKDMALIAKAAMANPAFREAVRATDYVVAATGARGGGGAGAKLALTNTNQLLQPGSPYYFEGATGIKTGFTDQAGYCLVSSVSAEGKQIIAVVLRSTGKDVYPDARKLLEYGLSQAAGAAKPR</sequence>
<dbReference type="GO" id="GO:0009002">
    <property type="term" value="F:serine-type D-Ala-D-Ala carboxypeptidase activity"/>
    <property type="evidence" value="ECO:0007669"/>
    <property type="project" value="InterPro"/>
</dbReference>
<dbReference type="PANTHER" id="PTHR21581:SF6">
    <property type="entry name" value="TRAFFICKING PROTEIN PARTICLE COMPLEX SUBUNIT 12"/>
    <property type="match status" value="1"/>
</dbReference>
<dbReference type="GO" id="GO:0009252">
    <property type="term" value="P:peptidoglycan biosynthetic process"/>
    <property type="evidence" value="ECO:0007669"/>
    <property type="project" value="UniProtKB-KW"/>
</dbReference>
<name>A0A3B0CMB4_9BACL</name>
<evidence type="ECO:0000313" key="12">
    <source>
        <dbReference type="EMBL" id="RKN85527.1"/>
    </source>
</evidence>
<evidence type="ECO:0000256" key="4">
    <source>
        <dbReference type="ARBA" id="ARBA00022960"/>
    </source>
</evidence>
<organism evidence="12 13">
    <name type="scientific">Paenibacillus ginsengarvi</name>
    <dbReference type="NCBI Taxonomy" id="400777"/>
    <lineage>
        <taxon>Bacteria</taxon>
        <taxon>Bacillati</taxon>
        <taxon>Bacillota</taxon>
        <taxon>Bacilli</taxon>
        <taxon>Bacillales</taxon>
        <taxon>Paenibacillaceae</taxon>
        <taxon>Paenibacillus</taxon>
    </lineage>
</organism>
<keyword evidence="3" id="KW-0378">Hydrolase</keyword>
<dbReference type="SUPFAM" id="SSF56601">
    <property type="entry name" value="beta-lactamase/transpeptidase-like"/>
    <property type="match status" value="1"/>
</dbReference>
<comment type="similarity">
    <text evidence="1 9">Belongs to the peptidase S11 family.</text>
</comment>
<feature type="active site" description="Proton acceptor" evidence="7">
    <location>
        <position position="104"/>
    </location>
</feature>
<keyword evidence="4" id="KW-0133">Cell shape</keyword>
<keyword evidence="10" id="KW-1133">Transmembrane helix</keyword>
<evidence type="ECO:0000256" key="10">
    <source>
        <dbReference type="SAM" id="Phobius"/>
    </source>
</evidence>
<keyword evidence="6" id="KW-0961">Cell wall biogenesis/degradation</keyword>
<evidence type="ECO:0000259" key="11">
    <source>
        <dbReference type="Pfam" id="PF00768"/>
    </source>
</evidence>